<gene>
    <name evidence="1" type="ORF">SMN809_LOCUS28856</name>
</gene>
<evidence type="ECO:0000313" key="2">
    <source>
        <dbReference type="Proteomes" id="UP000676336"/>
    </source>
</evidence>
<organism evidence="1 2">
    <name type="scientific">Rotaria magnacalcarata</name>
    <dbReference type="NCBI Taxonomy" id="392030"/>
    <lineage>
        <taxon>Eukaryota</taxon>
        <taxon>Metazoa</taxon>
        <taxon>Spiralia</taxon>
        <taxon>Gnathifera</taxon>
        <taxon>Rotifera</taxon>
        <taxon>Eurotatoria</taxon>
        <taxon>Bdelloidea</taxon>
        <taxon>Philodinida</taxon>
        <taxon>Philodinidae</taxon>
        <taxon>Rotaria</taxon>
    </lineage>
</organism>
<dbReference type="EMBL" id="CAJOBI010049479">
    <property type="protein sequence ID" value="CAF4364584.1"/>
    <property type="molecule type" value="Genomic_DNA"/>
</dbReference>
<reference evidence="1" key="1">
    <citation type="submission" date="2021-02" db="EMBL/GenBank/DDBJ databases">
        <authorList>
            <person name="Nowell W R."/>
        </authorList>
    </citation>
    <scope>NUCLEOTIDE SEQUENCE</scope>
</reference>
<feature type="non-terminal residue" evidence="1">
    <location>
        <position position="66"/>
    </location>
</feature>
<dbReference type="AlphaFoldDB" id="A0A8S2UZ70"/>
<evidence type="ECO:0000313" key="1">
    <source>
        <dbReference type="EMBL" id="CAF4364584.1"/>
    </source>
</evidence>
<name>A0A8S2UZ70_9BILA</name>
<dbReference type="Proteomes" id="UP000676336">
    <property type="component" value="Unassembled WGS sequence"/>
</dbReference>
<proteinExistence type="predicted"/>
<sequence length="66" mass="7435">MGTSDELAEMSHILINGLSKLNFLTISGCIKLGRFYDKQLRDLQNSTARSFRTEVPNTTGRDLLFV</sequence>
<protein>
    <submittedName>
        <fullName evidence="1">Uncharacterized protein</fullName>
    </submittedName>
</protein>
<accession>A0A8S2UZ70</accession>
<comment type="caution">
    <text evidence="1">The sequence shown here is derived from an EMBL/GenBank/DDBJ whole genome shotgun (WGS) entry which is preliminary data.</text>
</comment>